<dbReference type="GO" id="GO:0016788">
    <property type="term" value="F:hydrolase activity, acting on ester bonds"/>
    <property type="evidence" value="ECO:0007669"/>
    <property type="project" value="TreeGrafter"/>
</dbReference>
<dbReference type="PIRSF" id="PIRSF030250">
    <property type="entry name" value="Ptase_At2g46880"/>
    <property type="match status" value="1"/>
</dbReference>
<comment type="subcellular location">
    <subcellularLocation>
        <location evidence="2">Secreted</location>
    </subcellularLocation>
</comment>
<dbReference type="GO" id="GO:0005737">
    <property type="term" value="C:cytoplasm"/>
    <property type="evidence" value="ECO:0007669"/>
    <property type="project" value="TreeGrafter"/>
</dbReference>
<dbReference type="CDD" id="cd07383">
    <property type="entry name" value="MPP_Dcr2"/>
    <property type="match status" value="1"/>
</dbReference>
<dbReference type="SUPFAM" id="SSF56300">
    <property type="entry name" value="Metallo-dependent phosphatases"/>
    <property type="match status" value="2"/>
</dbReference>
<comment type="caution">
    <text evidence="13">The sequence shown here is derived from an EMBL/GenBank/DDBJ whole genome shotgun (WGS) entry which is preliminary data.</text>
</comment>
<evidence type="ECO:0000256" key="6">
    <source>
        <dbReference type="ARBA" id="ARBA00022723"/>
    </source>
</evidence>
<reference evidence="13" key="1">
    <citation type="submission" date="2020-07" db="EMBL/GenBank/DDBJ databases">
        <title>Genome sequence and genetic diversity analysis of an under-domesticated orphan crop, white fonio (Digitaria exilis).</title>
        <authorList>
            <person name="Bennetzen J.L."/>
            <person name="Chen S."/>
            <person name="Ma X."/>
            <person name="Wang X."/>
            <person name="Yssel A.E.J."/>
            <person name="Chaluvadi S.R."/>
            <person name="Johnson M."/>
            <person name="Gangashetty P."/>
            <person name="Hamidou F."/>
            <person name="Sanogo M.D."/>
            <person name="Zwaenepoel A."/>
            <person name="Wallace J."/>
            <person name="Van De Peer Y."/>
            <person name="Van Deynze A."/>
        </authorList>
    </citation>
    <scope>NUCLEOTIDE SEQUENCE</scope>
    <source>
        <tissue evidence="13">Leaves</tissue>
    </source>
</reference>
<accession>A0A835B587</accession>
<evidence type="ECO:0000256" key="1">
    <source>
        <dbReference type="ARBA" id="ARBA00001947"/>
    </source>
</evidence>
<feature type="signal peptide" evidence="11">
    <location>
        <begin position="1"/>
        <end position="31"/>
    </location>
</feature>
<dbReference type="Gene3D" id="3.60.21.10">
    <property type="match status" value="1"/>
</dbReference>
<keyword evidence="9" id="KW-0408">Iron</keyword>
<protein>
    <recommendedName>
        <fullName evidence="12">Calcineurin-like phosphoesterase domain-containing protein</fullName>
    </recommendedName>
</protein>
<evidence type="ECO:0000256" key="11">
    <source>
        <dbReference type="SAM" id="SignalP"/>
    </source>
</evidence>
<dbReference type="GO" id="GO:0046872">
    <property type="term" value="F:metal ion binding"/>
    <property type="evidence" value="ECO:0007669"/>
    <property type="project" value="UniProtKB-KW"/>
</dbReference>
<keyword evidence="5" id="KW-0964">Secreted</keyword>
<keyword evidence="6" id="KW-0479">Metal-binding</keyword>
<evidence type="ECO:0000256" key="7">
    <source>
        <dbReference type="ARBA" id="ARBA00022729"/>
    </source>
</evidence>
<evidence type="ECO:0000256" key="5">
    <source>
        <dbReference type="ARBA" id="ARBA00022525"/>
    </source>
</evidence>
<evidence type="ECO:0000256" key="9">
    <source>
        <dbReference type="ARBA" id="ARBA00023004"/>
    </source>
</evidence>
<gene>
    <name evidence="13" type="ORF">HU200_043195</name>
</gene>
<feature type="domain" description="Calcineurin-like phosphoesterase" evidence="12">
    <location>
        <begin position="169"/>
        <end position="362"/>
    </location>
</feature>
<evidence type="ECO:0000259" key="12">
    <source>
        <dbReference type="Pfam" id="PF00149"/>
    </source>
</evidence>
<evidence type="ECO:0000256" key="10">
    <source>
        <dbReference type="ARBA" id="ARBA00023180"/>
    </source>
</evidence>
<dbReference type="PANTHER" id="PTHR32440:SF2">
    <property type="entry name" value="INACTIVE PURPLE ACID PHOSPHATASE 28-RELATED"/>
    <property type="match status" value="1"/>
</dbReference>
<proteinExistence type="inferred from homology"/>
<dbReference type="FunFam" id="3.60.21.10:FF:000038">
    <property type="entry name" value="Probable inactive purple acid phosphatase 29"/>
    <property type="match status" value="1"/>
</dbReference>
<evidence type="ECO:0000256" key="2">
    <source>
        <dbReference type="ARBA" id="ARBA00004613"/>
    </source>
</evidence>
<keyword evidence="7 11" id="KW-0732">Signal</keyword>
<dbReference type="AlphaFoldDB" id="A0A835B587"/>
<organism evidence="13 14">
    <name type="scientific">Digitaria exilis</name>
    <dbReference type="NCBI Taxonomy" id="1010633"/>
    <lineage>
        <taxon>Eukaryota</taxon>
        <taxon>Viridiplantae</taxon>
        <taxon>Streptophyta</taxon>
        <taxon>Embryophyta</taxon>
        <taxon>Tracheophyta</taxon>
        <taxon>Spermatophyta</taxon>
        <taxon>Magnoliopsida</taxon>
        <taxon>Liliopsida</taxon>
        <taxon>Poales</taxon>
        <taxon>Poaceae</taxon>
        <taxon>PACMAD clade</taxon>
        <taxon>Panicoideae</taxon>
        <taxon>Panicodae</taxon>
        <taxon>Paniceae</taxon>
        <taxon>Anthephorinae</taxon>
        <taxon>Digitaria</taxon>
    </lineage>
</organism>
<dbReference type="OrthoDB" id="783096at2759"/>
<evidence type="ECO:0000256" key="4">
    <source>
        <dbReference type="ARBA" id="ARBA00011738"/>
    </source>
</evidence>
<name>A0A835B587_9POAL</name>
<feature type="chain" id="PRO_5032289154" description="Calcineurin-like phosphoesterase domain-containing protein" evidence="11">
    <location>
        <begin position="32"/>
        <end position="452"/>
    </location>
</feature>
<dbReference type="InterPro" id="IPR004843">
    <property type="entry name" value="Calcineurin-like_PHP"/>
</dbReference>
<evidence type="ECO:0000256" key="3">
    <source>
        <dbReference type="ARBA" id="ARBA00008723"/>
    </source>
</evidence>
<evidence type="ECO:0000256" key="8">
    <source>
        <dbReference type="ARBA" id="ARBA00022833"/>
    </source>
</evidence>
<comment type="similarity">
    <text evidence="3">Belongs to the metallophosphoesterase superfamily. Purple acid phosphatase family.</text>
</comment>
<sequence>MAASHLTALISLLPPCLLALLLLRLATVLDSDPDAALPRVKAAAPFPLRFRHDGAFKILQVADMHFGNGAATSCRDVAPDGGGARCSDLNTTRFLRRVIEAERPDLIAFTGTALSSPLCDDLASKVATLAELVSPRSAHLARQHAVALPNGYPWRTSLHLMPPLFQFGTGDNIFGGSATDAAESLLRAISPAIEYKVPWAAVLGNHDQESTMTREELMTFMSLMDYSVSQVNPPGFLVHGFGNYHIGIHGPFGSELVNTSLLNLYFLDSGDREVVNGVKTYGWIKESQLAWLRATSVELQKTALSPALSFFHIPIPEVRGLWYSGFKGQYQEGVACSSVNSGVLDTLVSMGDVKGVFLGHDHLNDFCGNLNGIWFCYGGGFGYHAYGRPHWPRRARVIYTELKKGQKLWLEVESIQTWKLLDDEKLSKIDEQVLWRRSQDDSDHSILSRPGA</sequence>
<evidence type="ECO:0000313" key="14">
    <source>
        <dbReference type="Proteomes" id="UP000636709"/>
    </source>
</evidence>
<dbReference type="GO" id="GO:0005576">
    <property type="term" value="C:extracellular region"/>
    <property type="evidence" value="ECO:0007669"/>
    <property type="project" value="UniProtKB-SubCell"/>
</dbReference>
<dbReference type="InterPro" id="IPR029052">
    <property type="entry name" value="Metallo-depent_PP-like"/>
</dbReference>
<dbReference type="EMBL" id="JACEFO010002056">
    <property type="protein sequence ID" value="KAF8687499.1"/>
    <property type="molecule type" value="Genomic_DNA"/>
</dbReference>
<comment type="cofactor">
    <cofactor evidence="1">
        <name>Zn(2+)</name>
        <dbReference type="ChEBI" id="CHEBI:29105"/>
    </cofactor>
</comment>
<dbReference type="InterPro" id="IPR011230">
    <property type="entry name" value="PAP14/16/28/29"/>
</dbReference>
<dbReference type="PANTHER" id="PTHR32440">
    <property type="entry name" value="PHOSPHATASE DCR2-RELATED-RELATED"/>
    <property type="match status" value="1"/>
</dbReference>
<comment type="subunit">
    <text evidence="4">Homodimer.</text>
</comment>
<keyword evidence="10" id="KW-0325">Glycoprotein</keyword>
<dbReference type="Pfam" id="PF00149">
    <property type="entry name" value="Metallophos"/>
    <property type="match status" value="1"/>
</dbReference>
<keyword evidence="14" id="KW-1185">Reference proteome</keyword>
<keyword evidence="8" id="KW-0862">Zinc</keyword>
<dbReference type="Proteomes" id="UP000636709">
    <property type="component" value="Unassembled WGS sequence"/>
</dbReference>
<evidence type="ECO:0000313" key="13">
    <source>
        <dbReference type="EMBL" id="KAF8687499.1"/>
    </source>
</evidence>